<dbReference type="GO" id="GO:0005509">
    <property type="term" value="F:calcium ion binding"/>
    <property type="evidence" value="ECO:0007669"/>
    <property type="project" value="InterPro"/>
</dbReference>
<dbReference type="NCBIfam" id="TIGR03661">
    <property type="entry name" value="T1SS_VCA0849"/>
    <property type="match status" value="1"/>
</dbReference>
<dbReference type="Pfam" id="PF00353">
    <property type="entry name" value="HemolysinCabind"/>
    <property type="match status" value="1"/>
</dbReference>
<dbReference type="PROSITE" id="PS50268">
    <property type="entry name" value="CADHERIN_2"/>
    <property type="match status" value="2"/>
</dbReference>
<dbReference type="GO" id="GO:0016020">
    <property type="term" value="C:membrane"/>
    <property type="evidence" value="ECO:0007669"/>
    <property type="project" value="InterPro"/>
</dbReference>
<feature type="region of interest" description="Disordered" evidence="2">
    <location>
        <begin position="3673"/>
        <end position="3697"/>
    </location>
</feature>
<dbReference type="InterPro" id="IPR011049">
    <property type="entry name" value="Serralysin-like_metalloprot_C"/>
</dbReference>
<comment type="caution">
    <text evidence="4">The sequence shown here is derived from an EMBL/GenBank/DDBJ whole genome shotgun (WGS) entry which is preliminary data.</text>
</comment>
<dbReference type="SUPFAM" id="SSF51120">
    <property type="entry name" value="beta-Roll"/>
    <property type="match status" value="1"/>
</dbReference>
<evidence type="ECO:0000313" key="4">
    <source>
        <dbReference type="EMBL" id="PMP07771.1"/>
    </source>
</evidence>
<feature type="domain" description="Cadherin" evidence="3">
    <location>
        <begin position="936"/>
        <end position="1053"/>
    </location>
</feature>
<evidence type="ECO:0000256" key="2">
    <source>
        <dbReference type="SAM" id="MobiDB-lite"/>
    </source>
</evidence>
<keyword evidence="1" id="KW-0106">Calcium</keyword>
<proteinExistence type="predicted"/>
<evidence type="ECO:0000256" key="1">
    <source>
        <dbReference type="ARBA" id="ARBA00022837"/>
    </source>
</evidence>
<dbReference type="InterPro" id="IPR043824">
    <property type="entry name" value="DUF5801"/>
</dbReference>
<dbReference type="EMBL" id="MDBO01000104">
    <property type="protein sequence ID" value="PMP07771.1"/>
    <property type="molecule type" value="Genomic_DNA"/>
</dbReference>
<dbReference type="InterPro" id="IPR047777">
    <property type="entry name" value="LapA-like_RM"/>
</dbReference>
<dbReference type="InterPro" id="IPR019960">
    <property type="entry name" value="T1SS_VCA0849"/>
</dbReference>
<dbReference type="GO" id="GO:0007156">
    <property type="term" value="P:homophilic cell adhesion via plasma membrane adhesion molecules"/>
    <property type="evidence" value="ECO:0007669"/>
    <property type="project" value="InterPro"/>
</dbReference>
<dbReference type="InterPro" id="IPR001343">
    <property type="entry name" value="Hemolysn_Ca-bd"/>
</dbReference>
<feature type="domain" description="Cadherin" evidence="3">
    <location>
        <begin position="5468"/>
        <end position="5589"/>
    </location>
</feature>
<protein>
    <recommendedName>
        <fullName evidence="3">Cadherin domain-containing protein</fullName>
    </recommendedName>
</protein>
<dbReference type="Pfam" id="PF19116">
    <property type="entry name" value="DUF5801"/>
    <property type="match status" value="4"/>
</dbReference>
<dbReference type="NCBIfam" id="NF033682">
    <property type="entry name" value="retention_LapA"/>
    <property type="match status" value="1"/>
</dbReference>
<reference evidence="5" key="1">
    <citation type="submission" date="2016-07" db="EMBL/GenBank/DDBJ databases">
        <title>Nontailed viruses are major unrecognized killers of bacteria in the ocean.</title>
        <authorList>
            <person name="Kauffman K."/>
            <person name="Hussain F."/>
            <person name="Yang J."/>
            <person name="Arevalo P."/>
            <person name="Brown J."/>
            <person name="Cutler M."/>
            <person name="Kelly L."/>
            <person name="Polz M.F."/>
        </authorList>
    </citation>
    <scope>NUCLEOTIDE SEQUENCE [LARGE SCALE GENOMIC DNA]</scope>
    <source>
        <strain evidence="5">10N.222.49.A5</strain>
    </source>
</reference>
<name>A0AAP8MUX1_9VIBR</name>
<gene>
    <name evidence="4" type="ORF">BCS93_15220</name>
</gene>
<dbReference type="PROSITE" id="PS00330">
    <property type="entry name" value="HEMOLYSIN_CALCIUM"/>
    <property type="match status" value="2"/>
</dbReference>
<accession>A0AAP8MUX1</accession>
<dbReference type="Proteomes" id="UP000235611">
    <property type="component" value="Unassembled WGS sequence"/>
</dbReference>
<sequence length="6432" mass="678423">MEEQVLITDVSVVETHGKAIVINASSAARDIKKGDTLQKGDVLLIGENAKVMVQYGDKAEIFDQNCAVCVASVSPDEASQLASSETDVALQLEQEQAQYTEQDIALVQQAILNGEDPSDALEAAAAGKNVNAEHAANDGFVTVEMNYIETHPETQFQTDAFIQELLPLDDDGLTISFAEGGGSIATALVEGSLSQSTYPQTTVGSFFIEQATFELDVASFEVAPLDIDQVLAELNANITSAGEAVSFIYDASANAIVGSVDGEEVLSITITPNPVENGIDLVVTTVISGPIDHIDFSGDYISVSDDKLNIGFDITGKDSSGFELVDPISFRTVIADGNNPGFDSVVATDTTIISEGEEVSANSADGDTGLSLGSDTAAYLTINDALLSDPIWSSLTSNGLQTSVTLTSDSQVDVDSNPIVDKIVVTLADTPSVVVLEIVVNIDGTYIATLKQPLDQDSTNLTELDIPVHVVDFDGDATPSTIKVVIEDGADPTGEPSLLDYTEIVGEQSQTRTIEFTKGSDNLADISFESTVETDSNWTSILSNGEATSVSVSEDGKTLTVTTVGGDPVLEVVIDNSGEYTLTQYRAIEQDNNVLRLVLPTTATDTDGDTVTESINIVVRDNISPSGEPSSVDYVETAEEGQTHNGQIDFSVSSDAIENVQFLPLSFVEPIWSDLTSNGEDTTIRLSADGATLTVSTAAQDVLIVTINVDGSYTIVQNAALDHSGMDDPSDNLLVLPIGVLATDFDGDTATETISINITDGKDPAAADSSIQYIEFGSTVRTVNGQVVITEGSDAIDSVFIDPEIVNDANWQAIESGLIATELRVEGNTLTVYYLNDSAEEVEVLSISIDINGRYTVVQSQPIDQNIDTDLIQLDIPVLVSDTDTDVTTATIDLTIRDGAPPVVGDITVEFTEKSTEQTFFDQFLIVPVDDPIKVVEFNLEALNNDPVWSGLVSNDQPLSFELSNDGTLLTLFVTGDPSNKVLEVELEDLAGNFRVTQFQALDHSVLETLLLDLRVDVFDTDAKDDEPQIANIRVEITDGDDTSIVASTAPIITETGQEISVSGTVNVQQGSDDVFSVVFDKTTVEADSAWTGLFSNNQDLDVVVTDNTLSLFVAGDPTNIVLEVVVNLDGSYTVTQHQALEHNGNDSLVLTLPVIATDTDEDPVTANITIQIDDGDDPVIVNSSAELFDDDTASPTAVPGNLGLTVGSDAIESIDVTLTEAETLAWQSITSHGQETTLAVSSGSLVLTLGDGTEVLRLDISLDGNYEITQYLPIDQPTSNQNVLSVTTTATDADKDSDTAVINVTINDGQDPLSSSDITVPVNENEINNPAQTPETGDIGLVVGADAIASVKFNSAVTSDATWLALRSDNQETEVKLSEDGTTITVHLLGNESAVVLTATINFDGTFSFEQFMALEQDFGSNINDLSVQVDVTDTDGDVTSTTVSIPITDGDDPEISDDGVILEEDLIGDADFQPQEGNLGLVGGTDLVESIVIDASVLTNLAWTSVTSNGVAVSLDLSSTNQVGVDDTLLLTRADNDAPVLKIIVNLDGTYTVEQLGPIDQLNGDSVILPLPVTANDADGDSSQANINITVIDGADPAGQDSTVNLTETTGIVTGGDQIIFTPGSEEIADISFDPNVVSDSAWTSLQTNGEGVTVSLTDAKTLVVTSLSGEEVLRVTIDNDGNYLVTQSQPIEQDPTTDLTKLVLPVIASDSEGDSGSANININIADNVAPTAPTSPVAYIETGEVGQTNTGNISFTPGSDAVETLVIDSAIESDATWNALTSNGEATDVSLDATGKILTLTTTGGVDVLVVTIDDDGSYSVVQNAALDQLSDDDISDLLIPVIGTDYDGDSSSANISLKITDGDEPKVAASAISLNEDDVSAGTATDTGSISLEKGSDAIDSVVFTLSDEQKAEWEALTSNGQSTQLVVTDTGLTVQLLDGTPVLTLSIDISGSYTLTQLEAIDQVDDLTSLQVGVDVTDTDKDTVSTIIDISIADGDQFAIAPVEASWNEDSIGDAGALPITGTLGYKGSDAIAEVAIELSDEQRAAWEDITSNGEETTLTETANGLVVTALNGDAVLEVTVNLDGTYTVNQFLPVDQDENDSENPDQIALEIGVAVTDTDDDVTRAPVSIKITDGTDPALTNDVADLFENDIGDVTAQPFEGDLSLVAGSDLVTSVAINSSLEDDSAWLALTSNGLPTEVTLSSTNQTGVSDTLTVTLEDGTVVMQVIVNLDGTYSIDLREPLDQDIDNLTNLSIPVDVTDSDLDTTSATISVNVTDGNDPSGIDSDVQWTETTGEQTADGTISFTAGSEEIQSIEFDPAVLDSTAWKGLMSEGEGVTLSLSNDGKTLTVVGTDSAEPVLTVTIDNGGNYDITQHRPIEQDSATDINDLVLPVLAKDSDGDSGSANINITINDAIAPTGADANINVKEEGLPTVTNGEIIFAPSSDSIETYEFDSAIASDGIWTALTSNDEATTITVTANSIIVSLDSDPDAIVLELTLNSTGGFTLTQNLPLDQDLATNINELIAGVIATDFDGDTSTADIVLKITDGADPLITDGTLSFIERNDGMPMNGSLNITKGIDDIVSVQFDEAVLTDPAWTAITSDDQPTELQLNSDKNELIVYKGGDVSNEVLRITLNSDGSYTLIESDAVDQPSDTEPVALQIDVIVTDTDDDSDTGTISINIYDGEDPIVNDAAVDFVEIEGQQSFNEVIEVIAGVDALETFRIDTNVTSDLDWLGLVSNDQSTEVSLSADGTLLTVFIAGDSSNKVLEIQINDLAGNYTVTQFQALDHTDAEALLLNIPVTATDSDGTQASANIALTIRDGDDPVISNDSQSWSEDDISVIFPIFTDVDLVSGSDDIAQMRFTLTQAQTDAWEALTSNEQQTEFTATATEIRVTLLDGTEVLVVSLNIDGSYSIEQFLGLDQDDSGITQLTLGVEVEDTDGDTDTATLDFTIGDGEIITTDPADVRWNEDQIGDTGYLFEGDLNYQGSDGIDTAILELTADQLAAWQAITVNGEATAFEQNAQSLIVSVNNVVALQLTLNTDGTFQLEQFLAVDQDNNGTDQTLLSAGVVFTDTDGDVTNSSITVTIDDGSNVISSDQTESWNEDEVGTSTQPITGDIGLTLGPDDLASLDFELTADQRTAWEAITSNGQDTNLVEGERSLELQLVDGTVVLSVTMDADGNYVIEQFDSIDQPASDLTELSVGTVAIDGDLDETRSTININIEDGTNIGLRSRRVTFSDDDIGTDALPVTGDLELTLGSDALVRLEYNPTNNQQNNLSAVTSNGKATDWTLTENNSLITVFLEEDPTSIVLTMKLNSDGTYTVEQLQAIDQSGNQDRSNLNIRVSAEDSDGDVTNAVARVRINDGADLTFDEDPIVLEWNEGNIVGAVDFPVTGDVGLTKGADDIASVIFSLSASQQAAWDSLTSNGMATKVVIGVDGQSFSLVTDDANETPVFVGSIDINGNYSFEQLEALDQLTSDDLNRLGITVEATDTDNDTVTKEISINIEDGTDPSSTDQAESVDENVILDADADPVSGAIALVQGIDAVASVQFNADVLTDSAWTSLVSNNQGVELVLNADGTMLTVHVAGDSADVVLTATVNLDGSYTIEQLQALEQDNTNSDINELTLVIDATDTDGDVSSANVNIQISDGNDPLVDLTPSLTLQESNIDQGDTGAPPIQGGNDPDGNLENGNTTVTFLKGTDDVEAFYIDTASVTASYVDNGGQTQLFPLTYQGVAISFIAVTGGYMGVATVNGQTLDILSLQINNDLSSPDFGRFDFELIRAIDHPIANESDTLSINLPVYVQDMDGDNSLPKPLVVNVVDDVPEVVSKSISVVEGDDASAVNVLKQSGLDTDGADDGSLTQITIGSTTLNIDPAGGFQSFDLYSDGSDPANPSDTTLLMGVIEVHPDGRIRFTAADDVQQGGDLVSIDVNVTATDSDGDTDTNPVTITVDDITSEITLSEASGTEDAGRTITDGDTNAQDNLPAGDEPIKVNITVNTGDFDNNEELGAITITGADAAEGDFYYFDGANYIALPVVSGEVTLSKALLETSTVDNENWLVDNLFFVPARHQGSEGTDYTYDFSVEVYRNNAVSETLDGTLSVEVKAIADTATWEPSAGNFEVTVDEDGDNAILQILAQTQDQDSSETITYEVSFVDDFGQELLIDGVVQTPDANGLFIISSDDIGKVTVNPADDWSGSIKLKVVAITTESDPNAEVPETRSEERYFTINVNPVADEGALNVTRIEIDEDTTTTLDQHISMNPSLDTDGSEELFVQISNLADSNGNLATLNWIGSGVSQIVEVADGVYEIPYDQLEFVEFIPFTQSNVDFELTVTGIIRDYTQQLESIDEVTGNGTFVTVTDDRVLDSRQIIVDLKGVADFPFISVDGLGDTWQPIINSNGQASGVKTLIDEDTDIPLNFKVLSGELTDSPDDDSESLTVLISNIPDGVMVLDEDGEAVDLVFVGYDDDGGAIYQANLTEAGTDTGVILRPIPSFTGNIDLKSTLVVTENDGDVRVIEGDIVIKVQPVIDAKDGYERTSTGNEDTFIEVDWRPTGDDYPDSDEVIKLVTITGFPEGSEVRVNGTVLSVGTDGKITISETNGLRELLNGSGKIEVKPPQDDSRDFTLDVQVEVTEDDYEFTDGQSEFEDSATAIINGTVDVVVRPVVESDAILFVTDLDDNATGDLNNPIVANANGAINFTINEAKDDAYSVNFEDLDVTQAEQDALDKLGVNLTPEEQAELDENPDEIVERLVVDFNTLDQAILDQLVIIGAVNNSDGKWVVTNEEGFTIVAPSGLKIPGDLDDAFSEITITFTALVYDKGEDGEESVRVQKSTDVTLSFPENVTVADSIAAVIIENRDPDDIVLGTEDTNVDLGQQIMDKAILATTVVKDDVADIFTLVFAQSELEGFSVGGAEFDYTNGQYVFQGRVDESGNIIGLENLILIPPEDYAGDIALKFTAVTTDTESGDEKYHDLTIPVAISPVVEDSQVVSAVVKGTSGLNQDLQPLDPNSATDTEVYQDDIAYEDGVIHLEVGIESTDLDTASGRGVESFQTVTIALKDATEGVLVDPDGNEVSSYTLTYDPANPTAIDDLLKDVQFIPAENFPTGDNDNIVELTISGTINDTTVFDETAGYDHPSNVDSGKAFNGEVSFEVVPVVDNIIVEGGDRSNKIVITGTEDEPIFLDQVQGTPFSIKLKDDDGSEEFVSIRLSGVPIGFLVGSTNENDPDGFVVKNNGDGFWTIQLNNPSVTEVSFADIEITPAEQFSGTVDIDIIIFTQEKLLGVPVEHTANFTLVVNPVADEVDTDITTAVTGLENEDIEIPINAYIVDDEYSLSGNGSGSDYEENAPETMRITVLDVPDGANIRLSDSTSFTDNGDGSWTLDVDAQELENIVFNPGDNNSLSWDPSQITVQVQSLDYDINNIEYTGPISEQVVDITIDAVNDQPLFGGIEQIDAVEDNEYIIDNLSISDVDEADDQTAEYTFTITVESGLINFQDGAEGLFNITLNPASNIPATSIEVIGTIADINAALADGVRFNPDANFNGDVKATITVNDGGNSGIVGEPNDNSAEFVINVQPENDQPVFAAPIDDTSVDEEGTVLIDSIQVSDIDESEAPDAEFSVTLSVGAGLGSFGFDSAPSGVTVTPLTGATVVLTGTLADINAALASGIEFTAGDDVIGTVPVTVTVDDGATGGFVDAGDSTTSNINQTSFDIEVNPVNDEPIVTGTVDVNTDEDVATTITGIQIDDPDLLGDASTDYVVTIDVTDGELDFAQAAKDVFTGQIDITDGKVVITGLASDINTLLDSGVIFTPSQDFVGTVSATVTVNDGGNQGSGGPLSGNASFDIVVDPVNDEPEISDISTQAGLEDTDTLITDIQISDVDEADDPSASYNVTITVDSGVLSFLTDIETDFGVTIETIVLPAASVELSGTITNINAALANGVNFTPDADFYGTVSTTVLVEDNGNFATPSDPKSAQTTFDIEVAADNDAPVNTLPTDVTVDEGAEVKVTGIQVSDVDYSGMFSSSAIEVTLSVDVGSINIVTSNGSVTITDNNSSSVLISGPIDDVNAVLAESAATDGVFYANPQGSDSAQLTVTTSDAGVFGDDSSIESDSDSITITINPVANAPTLTLDSANQRSLNTIISESALISRGIPLLGLMAALSDANETLTVEVRGLDAALSVQSSAGNAVPGSEAGTWVLDIAALADATVIVTDPNTFPASDVTFDVVAVSKEFDGVTELDSADSSVISYAANVVADGDPLDASAESVPTTIVDGDENTVLTGTSGDDELIGGDGADTLIGGLGSDILTGGLGGDLFVWTDVDDGAQDVITDFNLIEGDSIDLTGVLDELVTNTDLDSLLQDFSVNQELTATLLSNNEDVQIDFSSTPDTETQSIVVKGLNSQLDYGADPSKDLLTAMFESEVFKYDGS</sequence>
<dbReference type="RefSeq" id="WP_102478075.1">
    <property type="nucleotide sequence ID" value="NZ_MDBO01000104.1"/>
</dbReference>
<feature type="region of interest" description="Disordered" evidence="2">
    <location>
        <begin position="3970"/>
        <end position="3995"/>
    </location>
</feature>
<dbReference type="InterPro" id="IPR002126">
    <property type="entry name" value="Cadherin-like_dom"/>
</dbReference>
<organism evidence="4 5">
    <name type="scientific">Vibrio breoganii</name>
    <dbReference type="NCBI Taxonomy" id="553239"/>
    <lineage>
        <taxon>Bacteria</taxon>
        <taxon>Pseudomonadati</taxon>
        <taxon>Pseudomonadota</taxon>
        <taxon>Gammaproteobacteria</taxon>
        <taxon>Vibrionales</taxon>
        <taxon>Vibrionaceae</taxon>
        <taxon>Vibrio</taxon>
    </lineage>
</organism>
<evidence type="ECO:0000259" key="3">
    <source>
        <dbReference type="PROSITE" id="PS50268"/>
    </source>
</evidence>
<evidence type="ECO:0000313" key="5">
    <source>
        <dbReference type="Proteomes" id="UP000235611"/>
    </source>
</evidence>
<dbReference type="InterPro" id="IPR018511">
    <property type="entry name" value="Hemolysin-typ_Ca-bd_CS"/>
</dbReference>